<evidence type="ECO:0008006" key="4">
    <source>
        <dbReference type="Google" id="ProtNLM"/>
    </source>
</evidence>
<reference evidence="2 3" key="1">
    <citation type="submission" date="2016-10" db="EMBL/GenBank/DDBJ databases">
        <title>Complete Genome Sequence of Peptococcaceae strain DCMF.</title>
        <authorList>
            <person name="Edwards R.J."/>
            <person name="Holland S.I."/>
            <person name="Deshpande N.P."/>
            <person name="Wong Y.K."/>
            <person name="Ertan H."/>
            <person name="Manefield M."/>
            <person name="Russell T.L."/>
            <person name="Lee M.J."/>
        </authorList>
    </citation>
    <scope>NUCLEOTIDE SEQUENCE [LARGE SCALE GENOMIC DNA]</scope>
    <source>
        <strain evidence="2 3">DCMF</strain>
    </source>
</reference>
<dbReference type="Pfam" id="PF17248">
    <property type="entry name" value="DUF5317"/>
    <property type="match status" value="1"/>
</dbReference>
<evidence type="ECO:0000313" key="2">
    <source>
        <dbReference type="EMBL" id="ATW25932.1"/>
    </source>
</evidence>
<dbReference type="RefSeq" id="WP_148135196.1">
    <property type="nucleotide sequence ID" value="NZ_CP017634.1"/>
</dbReference>
<feature type="transmembrane region" description="Helical" evidence="1">
    <location>
        <begin position="60"/>
        <end position="75"/>
    </location>
</feature>
<keyword evidence="1" id="KW-1133">Transmembrane helix</keyword>
<proteinExistence type="predicted"/>
<keyword evidence="1" id="KW-0812">Transmembrane</keyword>
<name>A0A3G1KU03_FORW1</name>
<keyword evidence="3" id="KW-1185">Reference proteome</keyword>
<keyword evidence="1" id="KW-0472">Membrane</keyword>
<evidence type="ECO:0000313" key="3">
    <source>
        <dbReference type="Proteomes" id="UP000323521"/>
    </source>
</evidence>
<dbReference type="AlphaFoldDB" id="A0A3G1KU03"/>
<feature type="transmembrane region" description="Helical" evidence="1">
    <location>
        <begin position="152"/>
        <end position="169"/>
    </location>
</feature>
<gene>
    <name evidence="2" type="ORF">DCMF_15150</name>
</gene>
<accession>A0A3G1KU03</accession>
<dbReference type="InterPro" id="IPR035168">
    <property type="entry name" value="DUF5317"/>
</dbReference>
<feature type="transmembrane region" description="Helical" evidence="1">
    <location>
        <begin position="87"/>
        <end position="108"/>
    </location>
</feature>
<feature type="transmembrane region" description="Helical" evidence="1">
    <location>
        <begin position="28"/>
        <end position="48"/>
    </location>
</feature>
<dbReference type="KEGG" id="fwa:DCMF_15150"/>
<protein>
    <recommendedName>
        <fullName evidence="4">DUF5317 domain-containing protein</fullName>
    </recommendedName>
</protein>
<sequence length="189" mass="21311">MLYEAIIIGVVAGWLARGRLANLAKIKLSAVWLVFLAFIIQWGMDLLWTRGFTAMDDYRLLFYGVSYALLLIFLWKHRRLPGIKVLALGFALNFLVIGVNGGAMPVTIDGLDPGLAQLLEDKGVITYSMITEQTRLPWLADTLIFPWPKAKAFSIGDIFISLGVFWLVFKSMTVKRFPEKLTSVRTLKI</sequence>
<dbReference type="EMBL" id="CP017634">
    <property type="protein sequence ID" value="ATW25932.1"/>
    <property type="molecule type" value="Genomic_DNA"/>
</dbReference>
<dbReference type="OrthoDB" id="37447at2"/>
<evidence type="ECO:0000256" key="1">
    <source>
        <dbReference type="SAM" id="Phobius"/>
    </source>
</evidence>
<organism evidence="2 3">
    <name type="scientific">Formimonas warabiya</name>
    <dbReference type="NCBI Taxonomy" id="1761012"/>
    <lineage>
        <taxon>Bacteria</taxon>
        <taxon>Bacillati</taxon>
        <taxon>Bacillota</taxon>
        <taxon>Clostridia</taxon>
        <taxon>Eubacteriales</taxon>
        <taxon>Peptococcaceae</taxon>
        <taxon>Candidatus Formimonas</taxon>
    </lineage>
</organism>
<dbReference type="Proteomes" id="UP000323521">
    <property type="component" value="Chromosome"/>
</dbReference>